<dbReference type="RefSeq" id="WP_099901780.1">
    <property type="nucleotide sequence ID" value="NZ_BPQJ01000064.1"/>
</dbReference>
<dbReference type="EMBL" id="BPQJ01000064">
    <property type="protein sequence ID" value="GJD66425.1"/>
    <property type="molecule type" value="Genomic_DNA"/>
</dbReference>
<comment type="caution">
    <text evidence="1">The sequence shown here is derived from an EMBL/GenBank/DDBJ whole genome shotgun (WGS) entry which is preliminary data.</text>
</comment>
<gene>
    <name evidence="1" type="ORF">MPEAHAMD_6623</name>
</gene>
<accession>A0AA37HI61</accession>
<name>A0AA37HI61_9HYPH</name>
<sequence>MSYDLVRQTHPGAPAVVGARVRHTPTGRLGRVAPAVPGLGALLRVRFEGEVLPCRVDPDSLVFETAALVTLPERRP</sequence>
<organism evidence="1 2">
    <name type="scientific">Methylobacterium frigidaeris</name>
    <dbReference type="NCBI Taxonomy" id="2038277"/>
    <lineage>
        <taxon>Bacteria</taxon>
        <taxon>Pseudomonadati</taxon>
        <taxon>Pseudomonadota</taxon>
        <taxon>Alphaproteobacteria</taxon>
        <taxon>Hyphomicrobiales</taxon>
        <taxon>Methylobacteriaceae</taxon>
        <taxon>Methylobacterium</taxon>
    </lineage>
</organism>
<protein>
    <submittedName>
        <fullName evidence="1">Uncharacterized protein</fullName>
    </submittedName>
</protein>
<reference evidence="1" key="1">
    <citation type="journal article" date="2016" name="Front. Microbiol.">
        <title>Genome Sequence of the Piezophilic, Mesophilic Sulfate-Reducing Bacterium Desulfovibrio indicus J2T.</title>
        <authorList>
            <person name="Cao J."/>
            <person name="Maignien L."/>
            <person name="Shao Z."/>
            <person name="Alain K."/>
            <person name="Jebbar M."/>
        </authorList>
    </citation>
    <scope>NUCLEOTIDE SEQUENCE</scope>
    <source>
        <strain evidence="1">JCM 32048</strain>
    </source>
</reference>
<keyword evidence="2" id="KW-1185">Reference proteome</keyword>
<proteinExistence type="predicted"/>
<dbReference type="AlphaFoldDB" id="A0AA37HI61"/>
<reference evidence="1" key="2">
    <citation type="submission" date="2021-08" db="EMBL/GenBank/DDBJ databases">
        <authorList>
            <person name="Tani A."/>
            <person name="Ola A."/>
            <person name="Ogura Y."/>
            <person name="Katsura K."/>
            <person name="Hayashi T."/>
        </authorList>
    </citation>
    <scope>NUCLEOTIDE SEQUENCE</scope>
    <source>
        <strain evidence="1">JCM 32048</strain>
    </source>
</reference>
<evidence type="ECO:0000313" key="2">
    <source>
        <dbReference type="Proteomes" id="UP001055286"/>
    </source>
</evidence>
<dbReference type="Proteomes" id="UP001055286">
    <property type="component" value="Unassembled WGS sequence"/>
</dbReference>
<evidence type="ECO:0000313" key="1">
    <source>
        <dbReference type="EMBL" id="GJD66425.1"/>
    </source>
</evidence>